<reference evidence="2 3" key="1">
    <citation type="submission" date="2024-08" db="EMBL/GenBank/DDBJ databases">
        <title>Gnathostoma spinigerum genome.</title>
        <authorList>
            <person name="Gonzalez-Bertolin B."/>
            <person name="Monzon S."/>
            <person name="Zaballos A."/>
            <person name="Jimenez P."/>
            <person name="Dekumyoy P."/>
            <person name="Varona S."/>
            <person name="Cuesta I."/>
            <person name="Sumanam S."/>
            <person name="Adisakwattana P."/>
            <person name="Gasser R.B."/>
            <person name="Hernandez-Gonzalez A."/>
            <person name="Young N.D."/>
            <person name="Perteguer M.J."/>
        </authorList>
    </citation>
    <scope>NUCLEOTIDE SEQUENCE [LARGE SCALE GENOMIC DNA]</scope>
    <source>
        <strain evidence="2">AL3</strain>
        <tissue evidence="2">Liver</tissue>
    </source>
</reference>
<evidence type="ECO:0000256" key="1">
    <source>
        <dbReference type="SAM" id="MobiDB-lite"/>
    </source>
</evidence>
<feature type="compositionally biased region" description="Pro residues" evidence="1">
    <location>
        <begin position="45"/>
        <end position="55"/>
    </location>
</feature>
<sequence>MIEDAAHMADMYPPRDSDVSSLKEARISVQKILDNWITGETIAPKPKPTTTPKPEPTTTSKPEPTTAPKPESTTASKPGPTTKKPRPKPTEEDETEGAAVSDISFVLLTLSAAVVFPQMN</sequence>
<accession>A0ABD6EKG3</accession>
<keyword evidence="3" id="KW-1185">Reference proteome</keyword>
<evidence type="ECO:0000313" key="3">
    <source>
        <dbReference type="Proteomes" id="UP001608902"/>
    </source>
</evidence>
<dbReference type="AlphaFoldDB" id="A0ABD6EKG3"/>
<feature type="compositionally biased region" description="Low complexity" evidence="1">
    <location>
        <begin position="56"/>
        <end position="82"/>
    </location>
</feature>
<dbReference type="EMBL" id="JBGFUD010005576">
    <property type="protein sequence ID" value="MFH4980459.1"/>
    <property type="molecule type" value="Genomic_DNA"/>
</dbReference>
<name>A0ABD6EKG3_9BILA</name>
<comment type="caution">
    <text evidence="2">The sequence shown here is derived from an EMBL/GenBank/DDBJ whole genome shotgun (WGS) entry which is preliminary data.</text>
</comment>
<evidence type="ECO:0000313" key="2">
    <source>
        <dbReference type="EMBL" id="MFH4980459.1"/>
    </source>
</evidence>
<dbReference type="Proteomes" id="UP001608902">
    <property type="component" value="Unassembled WGS sequence"/>
</dbReference>
<proteinExistence type="predicted"/>
<organism evidence="2 3">
    <name type="scientific">Gnathostoma spinigerum</name>
    <dbReference type="NCBI Taxonomy" id="75299"/>
    <lineage>
        <taxon>Eukaryota</taxon>
        <taxon>Metazoa</taxon>
        <taxon>Ecdysozoa</taxon>
        <taxon>Nematoda</taxon>
        <taxon>Chromadorea</taxon>
        <taxon>Rhabditida</taxon>
        <taxon>Spirurina</taxon>
        <taxon>Gnathostomatomorpha</taxon>
        <taxon>Gnathostomatoidea</taxon>
        <taxon>Gnathostomatidae</taxon>
        <taxon>Gnathostoma</taxon>
    </lineage>
</organism>
<feature type="compositionally biased region" description="Basic and acidic residues" evidence="1">
    <location>
        <begin position="1"/>
        <end position="26"/>
    </location>
</feature>
<gene>
    <name evidence="2" type="ORF">AB6A40_007168</name>
</gene>
<protein>
    <submittedName>
        <fullName evidence="2">Uncharacterized protein</fullName>
    </submittedName>
</protein>
<feature type="region of interest" description="Disordered" evidence="1">
    <location>
        <begin position="1"/>
        <end position="102"/>
    </location>
</feature>